<name>A0AAD7A8D9_9AGAR</name>
<reference evidence="2" key="1">
    <citation type="submission" date="2023-03" db="EMBL/GenBank/DDBJ databases">
        <title>Massive genome expansion in bonnet fungi (Mycena s.s.) driven by repeated elements and novel gene families across ecological guilds.</title>
        <authorList>
            <consortium name="Lawrence Berkeley National Laboratory"/>
            <person name="Harder C.B."/>
            <person name="Miyauchi S."/>
            <person name="Viragh M."/>
            <person name="Kuo A."/>
            <person name="Thoen E."/>
            <person name="Andreopoulos B."/>
            <person name="Lu D."/>
            <person name="Skrede I."/>
            <person name="Drula E."/>
            <person name="Henrissat B."/>
            <person name="Morin E."/>
            <person name="Kohler A."/>
            <person name="Barry K."/>
            <person name="LaButti K."/>
            <person name="Morin E."/>
            <person name="Salamov A."/>
            <person name="Lipzen A."/>
            <person name="Mereny Z."/>
            <person name="Hegedus B."/>
            <person name="Baldrian P."/>
            <person name="Stursova M."/>
            <person name="Weitz H."/>
            <person name="Taylor A."/>
            <person name="Grigoriev I.V."/>
            <person name="Nagy L.G."/>
            <person name="Martin F."/>
            <person name="Kauserud H."/>
        </authorList>
    </citation>
    <scope>NUCLEOTIDE SEQUENCE</scope>
    <source>
        <strain evidence="2">CBHHK002</strain>
    </source>
</reference>
<proteinExistence type="predicted"/>
<comment type="caution">
    <text evidence="2">The sequence shown here is derived from an EMBL/GenBank/DDBJ whole genome shotgun (WGS) entry which is preliminary data.</text>
</comment>
<organism evidence="2 3">
    <name type="scientific">Mycena albidolilacea</name>
    <dbReference type="NCBI Taxonomy" id="1033008"/>
    <lineage>
        <taxon>Eukaryota</taxon>
        <taxon>Fungi</taxon>
        <taxon>Dikarya</taxon>
        <taxon>Basidiomycota</taxon>
        <taxon>Agaricomycotina</taxon>
        <taxon>Agaricomycetes</taxon>
        <taxon>Agaricomycetidae</taxon>
        <taxon>Agaricales</taxon>
        <taxon>Marasmiineae</taxon>
        <taxon>Mycenaceae</taxon>
        <taxon>Mycena</taxon>
    </lineage>
</organism>
<protein>
    <submittedName>
        <fullName evidence="2">Uncharacterized protein</fullName>
    </submittedName>
</protein>
<gene>
    <name evidence="2" type="ORF">DFH08DRAFT_805387</name>
</gene>
<dbReference type="EMBL" id="JARIHO010000012">
    <property type="protein sequence ID" value="KAJ7352106.1"/>
    <property type="molecule type" value="Genomic_DNA"/>
</dbReference>
<sequence length="395" mass="42092">MPPPGAPNCEPHYWAEPGHEDPIAFCAKGKNIYVVTSGTVCGIYSSEARARRQISGVSNGRWRAAKNWPMALELWNESCNVYHETECPPSQSHPAPPSPPASPSASHPRMARAPGAVSGPHLQTAPPSLSASRLRVAPPPSPSTSRLCVVPSSSPSASVLRPAPLPSSTSVFQLCTGPLPSPIASHTTSVQSSTTARAPQTGPRSPVAASTSRAPASPLAMMDAVDAFARMGGTDSALTTRPPRQWVVRGVDIFFAERQVSVREREHKDELTAFFRIDALNHIEALNLKQVSILGSRNVPKLRAFIKGSFLLGLVVAFLDVRNNRNECGVGGPPFALAPFSVGGRFHGPWYFFRFRSATAASVFREAADVAAAIGEMLLGTPDFGKSFTTVLKKG</sequence>
<dbReference type="AlphaFoldDB" id="A0AAD7A8D9"/>
<feature type="region of interest" description="Disordered" evidence="1">
    <location>
        <begin position="183"/>
        <end position="215"/>
    </location>
</feature>
<dbReference type="Proteomes" id="UP001218218">
    <property type="component" value="Unassembled WGS sequence"/>
</dbReference>
<feature type="compositionally biased region" description="Low complexity" evidence="1">
    <location>
        <begin position="149"/>
        <end position="161"/>
    </location>
</feature>
<feature type="compositionally biased region" description="Polar residues" evidence="1">
    <location>
        <begin position="184"/>
        <end position="198"/>
    </location>
</feature>
<evidence type="ECO:0000313" key="3">
    <source>
        <dbReference type="Proteomes" id="UP001218218"/>
    </source>
</evidence>
<evidence type="ECO:0000313" key="2">
    <source>
        <dbReference type="EMBL" id="KAJ7352106.1"/>
    </source>
</evidence>
<accession>A0AAD7A8D9</accession>
<evidence type="ECO:0000256" key="1">
    <source>
        <dbReference type="SAM" id="MobiDB-lite"/>
    </source>
</evidence>
<feature type="region of interest" description="Disordered" evidence="1">
    <location>
        <begin position="85"/>
        <end position="161"/>
    </location>
</feature>
<keyword evidence="3" id="KW-1185">Reference proteome</keyword>
<feature type="compositionally biased region" description="Low complexity" evidence="1">
    <location>
        <begin position="103"/>
        <end position="114"/>
    </location>
</feature>